<evidence type="ECO:0000256" key="2">
    <source>
        <dbReference type="ARBA" id="ARBA00022692"/>
    </source>
</evidence>
<evidence type="ECO:0000259" key="6">
    <source>
        <dbReference type="Pfam" id="PF04138"/>
    </source>
</evidence>
<evidence type="ECO:0000256" key="5">
    <source>
        <dbReference type="SAM" id="Phobius"/>
    </source>
</evidence>
<dbReference type="Proteomes" id="UP000190961">
    <property type="component" value="Unassembled WGS sequence"/>
</dbReference>
<feature type="domain" description="GtrA/DPMS transmembrane" evidence="6">
    <location>
        <begin position="12"/>
        <end position="121"/>
    </location>
</feature>
<dbReference type="GO" id="GO:0000271">
    <property type="term" value="P:polysaccharide biosynthetic process"/>
    <property type="evidence" value="ECO:0007669"/>
    <property type="project" value="InterPro"/>
</dbReference>
<dbReference type="Pfam" id="PF04138">
    <property type="entry name" value="GtrA_DPMS_TM"/>
    <property type="match status" value="1"/>
</dbReference>
<feature type="transmembrane region" description="Helical" evidence="5">
    <location>
        <begin position="12"/>
        <end position="31"/>
    </location>
</feature>
<keyword evidence="4 5" id="KW-0472">Membrane</keyword>
<evidence type="ECO:0000256" key="3">
    <source>
        <dbReference type="ARBA" id="ARBA00022989"/>
    </source>
</evidence>
<gene>
    <name evidence="7" type="ORF">SAMN05660236_5504</name>
</gene>
<dbReference type="EMBL" id="FUZU01000004">
    <property type="protein sequence ID" value="SKC87756.1"/>
    <property type="molecule type" value="Genomic_DNA"/>
</dbReference>
<proteinExistence type="predicted"/>
<dbReference type="InterPro" id="IPR007267">
    <property type="entry name" value="GtrA_DPMS_TM"/>
</dbReference>
<dbReference type="RefSeq" id="WP_079689956.1">
    <property type="nucleotide sequence ID" value="NZ_FUZU01000004.1"/>
</dbReference>
<keyword evidence="8" id="KW-1185">Reference proteome</keyword>
<evidence type="ECO:0000313" key="7">
    <source>
        <dbReference type="EMBL" id="SKC87756.1"/>
    </source>
</evidence>
<name>A0A1T5MHN9_9BACT</name>
<dbReference type="STRING" id="688867.SAMN05660236_5504"/>
<feature type="transmembrane region" description="Helical" evidence="5">
    <location>
        <begin position="37"/>
        <end position="56"/>
    </location>
</feature>
<accession>A0A1T5MHN9</accession>
<evidence type="ECO:0000313" key="8">
    <source>
        <dbReference type="Proteomes" id="UP000190961"/>
    </source>
</evidence>
<keyword evidence="3 5" id="KW-1133">Transmembrane helix</keyword>
<reference evidence="7 8" key="1">
    <citation type="submission" date="2017-02" db="EMBL/GenBank/DDBJ databases">
        <authorList>
            <person name="Peterson S.W."/>
        </authorList>
    </citation>
    <scope>NUCLEOTIDE SEQUENCE [LARGE SCALE GENOMIC DNA]</scope>
    <source>
        <strain evidence="7 8">DSM 25262</strain>
    </source>
</reference>
<feature type="transmembrane region" description="Helical" evidence="5">
    <location>
        <begin position="68"/>
        <end position="88"/>
    </location>
</feature>
<protein>
    <submittedName>
        <fullName evidence="7">Putative flippase GtrA (Transmembrane translocase of bactoprenol-linked glucose)</fullName>
    </submittedName>
</protein>
<dbReference type="GO" id="GO:0016020">
    <property type="term" value="C:membrane"/>
    <property type="evidence" value="ECO:0007669"/>
    <property type="project" value="UniProtKB-SubCell"/>
</dbReference>
<organism evidence="7 8">
    <name type="scientific">Ohtaekwangia koreensis</name>
    <dbReference type="NCBI Taxonomy" id="688867"/>
    <lineage>
        <taxon>Bacteria</taxon>
        <taxon>Pseudomonadati</taxon>
        <taxon>Bacteroidota</taxon>
        <taxon>Cytophagia</taxon>
        <taxon>Cytophagales</taxon>
        <taxon>Fulvivirgaceae</taxon>
        <taxon>Ohtaekwangia</taxon>
    </lineage>
</organism>
<evidence type="ECO:0000256" key="4">
    <source>
        <dbReference type="ARBA" id="ARBA00023136"/>
    </source>
</evidence>
<keyword evidence="2 5" id="KW-0812">Transmembrane</keyword>
<comment type="subcellular location">
    <subcellularLocation>
        <location evidence="1">Membrane</location>
        <topology evidence="1">Multi-pass membrane protein</topology>
    </subcellularLocation>
</comment>
<dbReference type="AlphaFoldDB" id="A0A1T5MHN9"/>
<sequence length="122" mass="13649">MRTFLKAQGASFLAWVVDTLVMVVCVEGLAIRYTIASVIGNGAGAVTHFTVGRGWVFNSEKAIGHQMLRYGLVWCGYVFLTTFLVFVFADYMKINYLVSKVTSSVIASVAYTYPMQKYFVFK</sequence>
<evidence type="ECO:0000256" key="1">
    <source>
        <dbReference type="ARBA" id="ARBA00004141"/>
    </source>
</evidence>
<dbReference type="OrthoDB" id="961506at2"/>